<dbReference type="GO" id="GO:0009236">
    <property type="term" value="P:cobalamin biosynthetic process"/>
    <property type="evidence" value="ECO:0007669"/>
    <property type="project" value="UniProtKB-UniRule"/>
</dbReference>
<keyword evidence="6 14" id="KW-0169">Cobalamin biosynthesis</keyword>
<feature type="transmembrane region" description="Helical" evidence="14">
    <location>
        <begin position="36"/>
        <end position="57"/>
    </location>
</feature>
<feature type="transmembrane region" description="Helical" evidence="14">
    <location>
        <begin position="100"/>
        <end position="121"/>
    </location>
</feature>
<evidence type="ECO:0000256" key="8">
    <source>
        <dbReference type="ARBA" id="ARBA00022729"/>
    </source>
</evidence>
<dbReference type="InterPro" id="IPR018024">
    <property type="entry name" value="CbiM"/>
</dbReference>
<comment type="pathway">
    <text evidence="2 14">Cofactor biosynthesis; adenosylcobalamin biosynthesis.</text>
</comment>
<evidence type="ECO:0000256" key="14">
    <source>
        <dbReference type="HAMAP-Rule" id="MF_01462"/>
    </source>
</evidence>
<dbReference type="GO" id="GO:0043190">
    <property type="term" value="C:ATP-binding cassette (ABC) transporter complex"/>
    <property type="evidence" value="ECO:0007669"/>
    <property type="project" value="InterPro"/>
</dbReference>
<keyword evidence="3 14" id="KW-0171">Cobalt transport</keyword>
<evidence type="ECO:0000256" key="7">
    <source>
        <dbReference type="ARBA" id="ARBA00022692"/>
    </source>
</evidence>
<dbReference type="PANTHER" id="PTHR43627:SF1">
    <property type="entry name" value="COBALT TRANSPORT PROTEIN CBIM"/>
    <property type="match status" value="1"/>
</dbReference>
<evidence type="ECO:0000256" key="12">
    <source>
        <dbReference type="ARBA" id="ARBA00023285"/>
    </source>
</evidence>
<keyword evidence="7 14" id="KW-0812">Transmembrane</keyword>
<evidence type="ECO:0000256" key="4">
    <source>
        <dbReference type="ARBA" id="ARBA00022448"/>
    </source>
</evidence>
<organism evidence="15 16">
    <name type="scientific">Ezakiella coagulans</name>
    <dbReference type="NCBI Taxonomy" id="46507"/>
    <lineage>
        <taxon>Bacteria</taxon>
        <taxon>Bacillati</taxon>
        <taxon>Bacillota</taxon>
        <taxon>Tissierellia</taxon>
        <taxon>Ezakiella</taxon>
    </lineage>
</organism>
<keyword evidence="9 14" id="KW-1133">Transmembrane helix</keyword>
<dbReference type="EMBL" id="QEKV01000002">
    <property type="protein sequence ID" value="PVY95197.1"/>
    <property type="molecule type" value="Genomic_DNA"/>
</dbReference>
<dbReference type="RefSeq" id="WP_034547975.1">
    <property type="nucleotide sequence ID" value="NZ_JBKYKF010000033.1"/>
</dbReference>
<keyword evidence="12 14" id="KW-0170">Cobalt</keyword>
<feature type="transmembrane region" description="Helical" evidence="14">
    <location>
        <begin position="165"/>
        <end position="190"/>
    </location>
</feature>
<feature type="transmembrane region" description="Helical" evidence="14">
    <location>
        <begin position="202"/>
        <end position="225"/>
    </location>
</feature>
<evidence type="ECO:0000256" key="13">
    <source>
        <dbReference type="ARBA" id="ARBA00060918"/>
    </source>
</evidence>
<evidence type="ECO:0000256" key="2">
    <source>
        <dbReference type="ARBA" id="ARBA00004953"/>
    </source>
</evidence>
<comment type="subcellular location">
    <subcellularLocation>
        <location evidence="1">Cell inner membrane</location>
        <topology evidence="1">Multi-pass membrane protein</topology>
    </subcellularLocation>
    <subcellularLocation>
        <location evidence="14">Cell membrane</location>
        <topology evidence="14">Multi-pass membrane protein</topology>
    </subcellularLocation>
</comment>
<evidence type="ECO:0000256" key="5">
    <source>
        <dbReference type="ARBA" id="ARBA00022475"/>
    </source>
</evidence>
<reference evidence="15 16" key="1">
    <citation type="submission" date="2018-04" db="EMBL/GenBank/DDBJ databases">
        <title>Genomic Encyclopedia of Type Strains, Phase IV (KMG-IV): sequencing the most valuable type-strain genomes for metagenomic binning, comparative biology and taxonomic classification.</title>
        <authorList>
            <person name="Goeker M."/>
        </authorList>
    </citation>
    <scope>NUCLEOTIDE SEQUENCE [LARGE SCALE GENOMIC DNA]</scope>
    <source>
        <strain evidence="15 16">DSM 20705</strain>
    </source>
</reference>
<comment type="caution">
    <text evidence="15">The sequence shown here is derived from an EMBL/GenBank/DDBJ whole genome shotgun (WGS) entry which is preliminary data.</text>
</comment>
<keyword evidence="8" id="KW-0732">Signal</keyword>
<evidence type="ECO:0000256" key="9">
    <source>
        <dbReference type="ARBA" id="ARBA00022989"/>
    </source>
</evidence>
<dbReference type="PANTHER" id="PTHR43627">
    <property type="match status" value="1"/>
</dbReference>
<evidence type="ECO:0000256" key="10">
    <source>
        <dbReference type="ARBA" id="ARBA00023065"/>
    </source>
</evidence>
<dbReference type="AlphaFoldDB" id="A0A2U1E5I5"/>
<protein>
    <recommendedName>
        <fullName evidence="14">Cobalt transport protein CbiM</fullName>
    </recommendedName>
    <alternativeName>
        <fullName evidence="14">Energy-coupling factor transporter probable substrate-capture protein CbiM</fullName>
        <shortName evidence="14">ECF transporter S component CbiM</shortName>
    </alternativeName>
</protein>
<keyword evidence="10 14" id="KW-0406">Ion transport</keyword>
<proteinExistence type="inferred from homology"/>
<dbReference type="Pfam" id="PF01891">
    <property type="entry name" value="CbiM"/>
    <property type="match status" value="1"/>
</dbReference>
<evidence type="ECO:0000313" key="15">
    <source>
        <dbReference type="EMBL" id="PVY95197.1"/>
    </source>
</evidence>
<keyword evidence="11 14" id="KW-0472">Membrane</keyword>
<dbReference type="InterPro" id="IPR002751">
    <property type="entry name" value="CbiM/NikMN"/>
</dbReference>
<dbReference type="FunFam" id="1.10.1760.20:FF:000001">
    <property type="entry name" value="Cobalt transport protein CbiM"/>
    <property type="match status" value="1"/>
</dbReference>
<evidence type="ECO:0000256" key="3">
    <source>
        <dbReference type="ARBA" id="ARBA00022426"/>
    </source>
</evidence>
<keyword evidence="16" id="KW-1185">Reference proteome</keyword>
<dbReference type="NCBIfam" id="NF006184">
    <property type="entry name" value="PRK08319.1"/>
    <property type="match status" value="1"/>
</dbReference>
<evidence type="ECO:0000256" key="6">
    <source>
        <dbReference type="ARBA" id="ARBA00022573"/>
    </source>
</evidence>
<dbReference type="Proteomes" id="UP000245793">
    <property type="component" value="Unassembled WGS sequence"/>
</dbReference>
<dbReference type="Gene3D" id="1.10.1760.20">
    <property type="match status" value="1"/>
</dbReference>
<dbReference type="UniPathway" id="UPA00148"/>
<gene>
    <name evidence="14" type="primary">cbiM</name>
    <name evidence="15" type="ORF">C7381_10286</name>
</gene>
<evidence type="ECO:0000313" key="16">
    <source>
        <dbReference type="Proteomes" id="UP000245793"/>
    </source>
</evidence>
<comment type="subunit">
    <text evidence="14">Forms an energy-coupling factor (ECF) transporter complex composed of an ATP-binding protein (A component, CbiO), a transmembrane protein (T component, CbiQ) and 2 possible substrate-capture proteins (S components, CbiM and CbiN) of unknown stoichimetry.</text>
</comment>
<dbReference type="NCBIfam" id="TIGR00123">
    <property type="entry name" value="cbiM"/>
    <property type="match status" value="1"/>
</dbReference>
<keyword evidence="4 14" id="KW-0813">Transport</keyword>
<feature type="transmembrane region" description="Helical" evidence="14">
    <location>
        <begin position="133"/>
        <end position="153"/>
    </location>
</feature>
<dbReference type="HAMAP" id="MF_01462">
    <property type="entry name" value="CbiM"/>
    <property type="match status" value="1"/>
</dbReference>
<name>A0A2U1E5I5_9FIRM</name>
<sequence length="241" mass="26051">MNKKEKRWLFSLVLFMGLMQASTSYAMHIAEGFLPKTQALIWFIISAPFIVVGMRSLIKVTREQPERKLLLALSGAFVFLLSSLKLPAMTGSCTHPTGVGLGTILFGPLPMFILGTITLIFQATLLAHGGLTTLGANAFSMAICGPICAWVLWKALRKAKVNEFVAVFIAATIGDLFTYLITSIQLGIAFPGDSFVVAVGKYMGVFMLTQVPIAIMEGILTVLVYNGVKNVEGGLLNETNN</sequence>
<comment type="similarity">
    <text evidence="13 14">Belongs to the CbiM family.</text>
</comment>
<accession>A0A2U1E5I5</accession>
<keyword evidence="5 14" id="KW-1003">Cell membrane</keyword>
<comment type="function">
    <text evidence="14">Part of the energy-coupling factor (ECF) transporter complex CbiMNOQ involved in cobalt import.</text>
</comment>
<evidence type="ECO:0000256" key="11">
    <source>
        <dbReference type="ARBA" id="ARBA00023136"/>
    </source>
</evidence>
<evidence type="ECO:0000256" key="1">
    <source>
        <dbReference type="ARBA" id="ARBA00004429"/>
    </source>
</evidence>
<dbReference type="GO" id="GO:0015087">
    <property type="term" value="F:cobalt ion transmembrane transporter activity"/>
    <property type="evidence" value="ECO:0007669"/>
    <property type="project" value="UniProtKB-UniRule"/>
</dbReference>